<evidence type="ECO:0000313" key="6">
    <source>
        <dbReference type="Proteomes" id="UP000192247"/>
    </source>
</evidence>
<evidence type="ECO:0000256" key="2">
    <source>
        <dbReference type="ARBA" id="ARBA00022448"/>
    </source>
</evidence>
<name>A0A1V9WYG7_9ACAR</name>
<keyword evidence="3" id="KW-0653">Protein transport</keyword>
<gene>
    <name evidence="5" type="ORF">BIW11_02370</name>
</gene>
<keyword evidence="6" id="KW-1185">Reference proteome</keyword>
<evidence type="ECO:0000256" key="3">
    <source>
        <dbReference type="ARBA" id="ARBA00022927"/>
    </source>
</evidence>
<dbReference type="GO" id="GO:0015031">
    <property type="term" value="P:protein transport"/>
    <property type="evidence" value="ECO:0007669"/>
    <property type="project" value="UniProtKB-KW"/>
</dbReference>
<dbReference type="InterPro" id="IPR011989">
    <property type="entry name" value="ARM-like"/>
</dbReference>
<dbReference type="InParanoid" id="A0A1V9WYG7"/>
<dbReference type="STRING" id="418985.A0A1V9WYG7"/>
<dbReference type="InterPro" id="IPR016024">
    <property type="entry name" value="ARM-type_fold"/>
</dbReference>
<keyword evidence="2" id="KW-0813">Transport</keyword>
<feature type="region of interest" description="Disordered" evidence="4">
    <location>
        <begin position="25"/>
        <end position="48"/>
    </location>
</feature>
<accession>A0A1V9WYG7</accession>
<organism evidence="5 6">
    <name type="scientific">Tropilaelaps mercedesae</name>
    <dbReference type="NCBI Taxonomy" id="418985"/>
    <lineage>
        <taxon>Eukaryota</taxon>
        <taxon>Metazoa</taxon>
        <taxon>Ecdysozoa</taxon>
        <taxon>Arthropoda</taxon>
        <taxon>Chelicerata</taxon>
        <taxon>Arachnida</taxon>
        <taxon>Acari</taxon>
        <taxon>Parasitiformes</taxon>
        <taxon>Mesostigmata</taxon>
        <taxon>Gamasina</taxon>
        <taxon>Dermanyssoidea</taxon>
        <taxon>Laelapidae</taxon>
        <taxon>Tropilaelaps</taxon>
    </lineage>
</organism>
<dbReference type="EMBL" id="MNPL01032949">
    <property type="protein sequence ID" value="OQR66323.1"/>
    <property type="molecule type" value="Genomic_DNA"/>
</dbReference>
<dbReference type="SUPFAM" id="SSF48371">
    <property type="entry name" value="ARM repeat"/>
    <property type="match status" value="1"/>
</dbReference>
<evidence type="ECO:0000256" key="1">
    <source>
        <dbReference type="ARBA" id="ARBA00010394"/>
    </source>
</evidence>
<comment type="similarity">
    <text evidence="1">Belongs to the importin alpha family.</text>
</comment>
<evidence type="ECO:0000313" key="5">
    <source>
        <dbReference type="EMBL" id="OQR66323.1"/>
    </source>
</evidence>
<evidence type="ECO:0000256" key="4">
    <source>
        <dbReference type="SAM" id="MobiDB-lite"/>
    </source>
</evidence>
<proteinExistence type="inferred from homology"/>
<dbReference type="AlphaFoldDB" id="A0A1V9WYG7"/>
<dbReference type="PANTHER" id="PTHR23316">
    <property type="entry name" value="IMPORTIN ALPHA"/>
    <property type="match status" value="1"/>
</dbReference>
<sequence>MSPHVYRRRRNNCRRAAYPWARREPNALRNPERPLPASNVAQSARERAEHRRMSEKLITHLCGIHSNQPDLIQYHVIELRRSLKSGIPLPRFLNPVRRLVGLTGLTNYPQLQLEAARLLAAIAIHSDGWAGLVLEAGACRIFGLLLLNASEQTQLDAACAVKKLSEGDVAFRDRLIEQGVVPFLAHIVYGKGTLRNLWEEATHCLRNLLRHPDLPAPEMKGCLPILRDLLVKGDQWVKVNVCEVLVMIIARGEDPYLGDMVNLGCISELAHILNNAVNKSLLYLAMDILGLVVGRDKWPELVYTSGVLKGFRRALSFPELPISKIGVVTNSLALVTHHKELAQEAVSVGLFPYLARYIKYNKQDVQMSSFHALYNIIRNADKRTTRLFLEDEMMNMLVDLLLNSYAFELREYALLTLERVVDASKRLKVHSSNLWEVLGDMEVLNYLEQMQWTDDDEINDAAKALMEASLHIDD</sequence>
<reference evidence="5 6" key="1">
    <citation type="journal article" date="2017" name="Gigascience">
        <title>Draft genome of the honey bee ectoparasitic mite, Tropilaelaps mercedesae, is shaped by the parasitic life history.</title>
        <authorList>
            <person name="Dong X."/>
            <person name="Armstrong S.D."/>
            <person name="Xia D."/>
            <person name="Makepeace B.L."/>
            <person name="Darby A.C."/>
            <person name="Kadowaki T."/>
        </authorList>
    </citation>
    <scope>NUCLEOTIDE SEQUENCE [LARGE SCALE GENOMIC DNA]</scope>
    <source>
        <strain evidence="5">Wuxi-XJTLU</strain>
    </source>
</reference>
<comment type="caution">
    <text evidence="5">The sequence shown here is derived from an EMBL/GenBank/DDBJ whole genome shotgun (WGS) entry which is preliminary data.</text>
</comment>
<protein>
    <submittedName>
        <fullName evidence="5">Importin subunit alpha-1-like</fullName>
    </submittedName>
</protein>
<dbReference type="Gene3D" id="1.25.10.10">
    <property type="entry name" value="Leucine-rich Repeat Variant"/>
    <property type="match status" value="1"/>
</dbReference>
<dbReference type="Proteomes" id="UP000192247">
    <property type="component" value="Unassembled WGS sequence"/>
</dbReference>